<gene>
    <name evidence="2" type="ORF">DF196_06675</name>
</gene>
<keyword evidence="1" id="KW-1133">Transmembrane helix</keyword>
<proteinExistence type="predicted"/>
<accession>A0A2U2N937</accession>
<evidence type="ECO:0000313" key="3">
    <source>
        <dbReference type="Proteomes" id="UP000245876"/>
    </source>
</evidence>
<evidence type="ECO:0000313" key="2">
    <source>
        <dbReference type="EMBL" id="PWG65612.1"/>
    </source>
</evidence>
<reference evidence="2 3" key="1">
    <citation type="journal article" date="2018" name="Int. J. Syst. Evol. Microbiol.">
        <title>Bifidobacterium callitrichidarum sp. nov. from the faeces of the emperor tamarin (Saguinus imperator).</title>
        <authorList>
            <person name="Modesto M."/>
            <person name="Michelini S."/>
            <person name="Sansosti M.C."/>
            <person name="De Filippo C."/>
            <person name="Cavalieri D."/>
            <person name="Qvirist L."/>
            <person name="Andlid T."/>
            <person name="Spiezio C."/>
            <person name="Sandri C."/>
            <person name="Pascarelli S."/>
            <person name="Sgorbati B."/>
            <person name="Mattarelli P."/>
        </authorList>
    </citation>
    <scope>NUCLEOTIDE SEQUENCE [LARGE SCALE GENOMIC DNA]</scope>
    <source>
        <strain evidence="2 3">TRI 5</strain>
    </source>
</reference>
<sequence>MRSSSLVVVERTRVFRVTVSWLDEEPGAGWFDDMEASSDRIFVPLPNLLEVAQDGGSIDYPDITSSLGFKVRILPDDDGNAYELSGENPGIRLTIVDDDHDLGDDPHISEIDHGTALHRMDAENAAKVTVQWREEGAFAATSYADVLTIDSAAYMAAKPLMARIATRIMAEASWHEQDVTTLDNLHSRLRRFRSAVSDREMNAPECGPKVAVWNAMMGRLELALAQAKDRAGAIREESERKLQLLLLLFVVISSGGTIFEWVDRIPFACVRTTISVLVVLALIAAGLIGSRWINKGAHA</sequence>
<name>A0A2U2N937_9BIFI</name>
<dbReference type="Proteomes" id="UP000245876">
    <property type="component" value="Unassembled WGS sequence"/>
</dbReference>
<keyword evidence="3" id="KW-1185">Reference proteome</keyword>
<comment type="caution">
    <text evidence="2">The sequence shown here is derived from an EMBL/GenBank/DDBJ whole genome shotgun (WGS) entry which is preliminary data.</text>
</comment>
<organism evidence="2 3">
    <name type="scientific">Bifidobacterium callitrichidarum</name>
    <dbReference type="NCBI Taxonomy" id="2052941"/>
    <lineage>
        <taxon>Bacteria</taxon>
        <taxon>Bacillati</taxon>
        <taxon>Actinomycetota</taxon>
        <taxon>Actinomycetes</taxon>
        <taxon>Bifidobacteriales</taxon>
        <taxon>Bifidobacteriaceae</taxon>
        <taxon>Bifidobacterium</taxon>
    </lineage>
</organism>
<keyword evidence="1" id="KW-0472">Membrane</keyword>
<dbReference type="AlphaFoldDB" id="A0A2U2N937"/>
<feature type="transmembrane region" description="Helical" evidence="1">
    <location>
        <begin position="274"/>
        <end position="293"/>
    </location>
</feature>
<feature type="transmembrane region" description="Helical" evidence="1">
    <location>
        <begin position="244"/>
        <end position="262"/>
    </location>
</feature>
<dbReference type="EMBL" id="QFFM01000012">
    <property type="protein sequence ID" value="PWG65612.1"/>
    <property type="molecule type" value="Genomic_DNA"/>
</dbReference>
<protein>
    <submittedName>
        <fullName evidence="2">Uncharacterized protein</fullName>
    </submittedName>
</protein>
<evidence type="ECO:0000256" key="1">
    <source>
        <dbReference type="SAM" id="Phobius"/>
    </source>
</evidence>
<keyword evidence="1" id="KW-0812">Transmembrane</keyword>